<name>A0A7X1U469_9PSED</name>
<evidence type="ECO:0000313" key="4">
    <source>
        <dbReference type="Proteomes" id="UP000486534"/>
    </source>
</evidence>
<comment type="caution">
    <text evidence="3">The sequence shown here is derived from an EMBL/GenBank/DDBJ whole genome shotgun (WGS) entry which is preliminary data.</text>
</comment>
<feature type="domain" description="Peptidoglycan binding-like" evidence="2">
    <location>
        <begin position="77"/>
        <end position="129"/>
    </location>
</feature>
<keyword evidence="1" id="KW-0732">Signal</keyword>
<dbReference type="Pfam" id="PF01471">
    <property type="entry name" value="PG_binding_1"/>
    <property type="match status" value="1"/>
</dbReference>
<dbReference type="InterPro" id="IPR036365">
    <property type="entry name" value="PGBD-like_sf"/>
</dbReference>
<reference evidence="3 4" key="1">
    <citation type="submission" date="2019-10" db="EMBL/GenBank/DDBJ databases">
        <title>Pseudomonas dajingensis sp. nov., isolated from the profound head ulcers of farmed Murray cod (Maccullochella peelii peelii).</title>
        <authorList>
            <person name="Liu Y."/>
        </authorList>
    </citation>
    <scope>NUCLEOTIDE SEQUENCE [LARGE SCALE GENOMIC DNA]</scope>
    <source>
        <strain evidence="3 4">MC042</strain>
    </source>
</reference>
<dbReference type="EMBL" id="WHUV01000002">
    <property type="protein sequence ID" value="MQA53909.1"/>
    <property type="molecule type" value="Genomic_DNA"/>
</dbReference>
<accession>A0A7X1U469</accession>
<protein>
    <recommendedName>
        <fullName evidence="2">Peptidoglycan binding-like domain-containing protein</fullName>
    </recommendedName>
</protein>
<evidence type="ECO:0000256" key="1">
    <source>
        <dbReference type="SAM" id="SignalP"/>
    </source>
</evidence>
<dbReference type="AlphaFoldDB" id="A0A7X1U469"/>
<dbReference type="InterPro" id="IPR036366">
    <property type="entry name" value="PGBDSf"/>
</dbReference>
<dbReference type="InterPro" id="IPR002477">
    <property type="entry name" value="Peptidoglycan-bd-like"/>
</dbReference>
<dbReference type="Proteomes" id="UP000486534">
    <property type="component" value="Unassembled WGS sequence"/>
</dbReference>
<proteinExistence type="predicted"/>
<dbReference type="SUPFAM" id="SSF47090">
    <property type="entry name" value="PGBD-like"/>
    <property type="match status" value="1"/>
</dbReference>
<feature type="signal peptide" evidence="1">
    <location>
        <begin position="1"/>
        <end position="40"/>
    </location>
</feature>
<organism evidence="3 4">
    <name type="scientific">Pseudomonas piscis</name>
    <dbReference type="NCBI Taxonomy" id="2614538"/>
    <lineage>
        <taxon>Bacteria</taxon>
        <taxon>Pseudomonadati</taxon>
        <taxon>Pseudomonadota</taxon>
        <taxon>Gammaproteobacteria</taxon>
        <taxon>Pseudomonadales</taxon>
        <taxon>Pseudomonadaceae</taxon>
        <taxon>Pseudomonas</taxon>
    </lineage>
</organism>
<sequence length="139" mass="14350">MGTRKGTADTRGLDMKQHAKHGAALAALALLLAVPAGAFSATLASQEPGTGTAGPCSAPEPHCMQEAPGSASGQQVISQLQLALAARDYYQGLVDGVAGEQTAQAIFLFQMDCELPLTGSLNARILKLLHIPSPAWLTE</sequence>
<evidence type="ECO:0000313" key="3">
    <source>
        <dbReference type="EMBL" id="MQA53909.1"/>
    </source>
</evidence>
<dbReference type="Gene3D" id="1.10.101.10">
    <property type="entry name" value="PGBD-like superfamily/PGBD"/>
    <property type="match status" value="1"/>
</dbReference>
<feature type="chain" id="PRO_5031339684" description="Peptidoglycan binding-like domain-containing protein" evidence="1">
    <location>
        <begin position="41"/>
        <end position="139"/>
    </location>
</feature>
<gene>
    <name evidence="3" type="ORF">GDH07_11355</name>
</gene>
<evidence type="ECO:0000259" key="2">
    <source>
        <dbReference type="Pfam" id="PF01471"/>
    </source>
</evidence>